<dbReference type="EMBL" id="AHCD03000034">
    <property type="protein sequence ID" value="KAF7786993.1"/>
    <property type="molecule type" value="Genomic_DNA"/>
</dbReference>
<gene>
    <name evidence="1" type="ORF">PRUB_a3833</name>
</gene>
<dbReference type="RefSeq" id="WP_010385798.1">
    <property type="nucleotide sequence ID" value="NZ_AHCD03000034.1"/>
</dbReference>
<sequence>MKKLLLYLILLSIIITALFKTTSYWPETKVKHLVYVYIYSHQYIDAMKEVEKKGYVSIQWLGKSSLREESSLAWVAGEPKYKKVDKPDLSRIVKPFEDSAIHALWLQNYRGAWLVRKAFSYKGENGIGEGMYAFGNVNPKDVCLPNTHCVEHLFGQWYVIKN</sequence>
<evidence type="ECO:0000313" key="1">
    <source>
        <dbReference type="EMBL" id="KAF7786993.1"/>
    </source>
</evidence>
<organism evidence="1 2">
    <name type="scientific">Pseudoalteromonas rubra</name>
    <dbReference type="NCBI Taxonomy" id="43658"/>
    <lineage>
        <taxon>Bacteria</taxon>
        <taxon>Pseudomonadati</taxon>
        <taxon>Pseudomonadota</taxon>
        <taxon>Gammaproteobacteria</taxon>
        <taxon>Alteromonadales</taxon>
        <taxon>Pseudoalteromonadaceae</taxon>
        <taxon>Pseudoalteromonas</taxon>
    </lineage>
</organism>
<reference evidence="1 2" key="1">
    <citation type="journal article" date="2012" name="J. Bacteriol.">
        <title>Genome sequence of the cycloprodigiosin-producing bacterial strain Pseudoalteromonas rubra ATCC 29570(T).</title>
        <authorList>
            <person name="Xie B.B."/>
            <person name="Shu Y.L."/>
            <person name="Qin Q.L."/>
            <person name="Rong J.C."/>
            <person name="Zhang X.Y."/>
            <person name="Chen X.L."/>
            <person name="Zhou B.C."/>
            <person name="Zhang Y.Z."/>
        </authorList>
    </citation>
    <scope>NUCLEOTIDE SEQUENCE [LARGE SCALE GENOMIC DNA]</scope>
    <source>
        <strain evidence="1 2">DSM 6842</strain>
    </source>
</reference>
<comment type="caution">
    <text evidence="1">The sequence shown here is derived from an EMBL/GenBank/DDBJ whole genome shotgun (WGS) entry which is preliminary data.</text>
</comment>
<dbReference type="GeneID" id="61357655"/>
<dbReference type="Proteomes" id="UP000016480">
    <property type="component" value="Unassembled WGS sequence"/>
</dbReference>
<accession>A0A8T0C8K7</accession>
<proteinExistence type="predicted"/>
<evidence type="ECO:0000313" key="2">
    <source>
        <dbReference type="Proteomes" id="UP000016480"/>
    </source>
</evidence>
<name>A0A8T0C8K7_9GAMM</name>
<dbReference type="AlphaFoldDB" id="A0A8T0C8K7"/>
<protein>
    <submittedName>
        <fullName evidence="1">Uncharacterized protein</fullName>
    </submittedName>
</protein>